<feature type="transmembrane region" description="Helical" evidence="1">
    <location>
        <begin position="38"/>
        <end position="59"/>
    </location>
</feature>
<feature type="transmembrane region" description="Helical" evidence="1">
    <location>
        <begin position="12"/>
        <end position="31"/>
    </location>
</feature>
<evidence type="ECO:0000313" key="3">
    <source>
        <dbReference type="EMBL" id="MDC7135445.1"/>
    </source>
</evidence>
<dbReference type="Pfam" id="PF14351">
    <property type="entry name" value="DUF4401"/>
    <property type="match status" value="1"/>
</dbReference>
<feature type="transmembrane region" description="Helical" evidence="1">
    <location>
        <begin position="172"/>
        <end position="193"/>
    </location>
</feature>
<reference evidence="3 4" key="1">
    <citation type="submission" date="2023-01" db="EMBL/GenBank/DDBJ databases">
        <title>Exploring GABA producing Bacteroides strains toward improving mental health.</title>
        <authorList>
            <person name="Yousuf B."/>
            <person name="Bouhlel N.E."/>
            <person name="Mottawea W."/>
            <person name="Hammami R."/>
        </authorList>
    </citation>
    <scope>NUCLEOTIDE SEQUENCE [LARGE SCALE GENOMIC DNA]</scope>
    <source>
        <strain evidence="3 4">UO.H1054</strain>
    </source>
</reference>
<feature type="transmembrane region" description="Helical" evidence="1">
    <location>
        <begin position="107"/>
        <end position="129"/>
    </location>
</feature>
<feature type="domain" description="DUF4401" evidence="2">
    <location>
        <begin position="7"/>
        <end position="316"/>
    </location>
</feature>
<dbReference type="InterPro" id="IPR025513">
    <property type="entry name" value="DUF4401"/>
</dbReference>
<dbReference type="Proteomes" id="UP001215398">
    <property type="component" value="Unassembled WGS sequence"/>
</dbReference>
<feature type="transmembrane region" description="Helical" evidence="1">
    <location>
        <begin position="233"/>
        <end position="252"/>
    </location>
</feature>
<dbReference type="EMBL" id="JAQPYS010000027">
    <property type="protein sequence ID" value="MDC7135445.1"/>
    <property type="molecule type" value="Genomic_DNA"/>
</dbReference>
<feature type="transmembrane region" description="Helical" evidence="1">
    <location>
        <begin position="258"/>
        <end position="281"/>
    </location>
</feature>
<organism evidence="3 4">
    <name type="scientific">Bacteroides zhangwenhongii</name>
    <dbReference type="NCBI Taxonomy" id="2650157"/>
    <lineage>
        <taxon>Bacteria</taxon>
        <taxon>Pseudomonadati</taxon>
        <taxon>Bacteroidota</taxon>
        <taxon>Bacteroidia</taxon>
        <taxon>Bacteroidales</taxon>
        <taxon>Bacteroidaceae</taxon>
        <taxon>Bacteroides</taxon>
    </lineage>
</organism>
<name>A0ABT5H4C4_9BACE</name>
<proteinExistence type="predicted"/>
<keyword evidence="1" id="KW-0472">Membrane</keyword>
<comment type="caution">
    <text evidence="3">The sequence shown here is derived from an EMBL/GenBank/DDBJ whole genome shotgun (WGS) entry which is preliminary data.</text>
</comment>
<dbReference type="RefSeq" id="WP_195477182.1">
    <property type="nucleotide sequence ID" value="NZ_JAQPYS010000027.1"/>
</dbReference>
<keyword evidence="1" id="KW-0812">Transmembrane</keyword>
<sequence>MAQKHNLTIQVVSIIGGILTAIFFLGFLALARIIQSEISSLIIGTMLIITTLIISRVVIRPFLDAMNITLYIAGCVLAGFGMSANIHALFFILIIISILTFFLSRGFILPFLSVILFTISLFGEAVYVFSSFYPLQIAVVPILAAFLFTNVFEAKLFKCAETGNYFSKYRPFHIGLFVSGIVSLGGLSINYLVSETNSWFISCILSVCIWIGLLIMIQRIMQVMKVDNPVNQVGIYILCIIICLPTVFAPYLSGSLLLILICFHYGYRAECAAALLLFIYAVSKYYYDLNLGLLTKSITLFFIGIACIAAWYFFTQKRTRHEKI</sequence>
<accession>A0ABT5H4C4</accession>
<gene>
    <name evidence="3" type="ORF">PQG98_03675</name>
</gene>
<feature type="transmembrane region" description="Helical" evidence="1">
    <location>
        <begin position="199"/>
        <end position="221"/>
    </location>
</feature>
<evidence type="ECO:0000256" key="1">
    <source>
        <dbReference type="SAM" id="Phobius"/>
    </source>
</evidence>
<evidence type="ECO:0000313" key="4">
    <source>
        <dbReference type="Proteomes" id="UP001215398"/>
    </source>
</evidence>
<keyword evidence="4" id="KW-1185">Reference proteome</keyword>
<feature type="transmembrane region" description="Helical" evidence="1">
    <location>
        <begin position="293"/>
        <end position="314"/>
    </location>
</feature>
<feature type="transmembrane region" description="Helical" evidence="1">
    <location>
        <begin position="135"/>
        <end position="152"/>
    </location>
</feature>
<keyword evidence="1" id="KW-1133">Transmembrane helix</keyword>
<feature type="transmembrane region" description="Helical" evidence="1">
    <location>
        <begin position="71"/>
        <end position="95"/>
    </location>
</feature>
<protein>
    <submittedName>
        <fullName evidence="3">DUF4401 domain-containing protein</fullName>
    </submittedName>
</protein>
<evidence type="ECO:0000259" key="2">
    <source>
        <dbReference type="Pfam" id="PF14351"/>
    </source>
</evidence>